<evidence type="ECO:0000313" key="1">
    <source>
        <dbReference type="EMBL" id="KAJ4725111.1"/>
    </source>
</evidence>
<comment type="caution">
    <text evidence="1">The sequence shown here is derived from an EMBL/GenBank/DDBJ whole genome shotgun (WGS) entry which is preliminary data.</text>
</comment>
<name>A0ACC1YNQ9_MELAZ</name>
<accession>A0ACC1YNQ9</accession>
<reference evidence="1 2" key="1">
    <citation type="journal article" date="2023" name="Science">
        <title>Complex scaffold remodeling in plant triterpene biosynthesis.</title>
        <authorList>
            <person name="De La Pena R."/>
            <person name="Hodgson H."/>
            <person name="Liu J.C."/>
            <person name="Stephenson M.J."/>
            <person name="Martin A.C."/>
            <person name="Owen C."/>
            <person name="Harkess A."/>
            <person name="Leebens-Mack J."/>
            <person name="Jimenez L.E."/>
            <person name="Osbourn A."/>
            <person name="Sattely E.S."/>
        </authorList>
    </citation>
    <scope>NUCLEOTIDE SEQUENCE [LARGE SCALE GENOMIC DNA]</scope>
    <source>
        <strain evidence="2">cv. JPN11</strain>
        <tissue evidence="1">Leaf</tissue>
    </source>
</reference>
<protein>
    <submittedName>
        <fullName evidence="1">Tetraacyldisaccharide 4'-kinase</fullName>
    </submittedName>
</protein>
<gene>
    <name evidence="1" type="ORF">OWV82_004026</name>
</gene>
<dbReference type="Proteomes" id="UP001164539">
    <property type="component" value="Chromosome 2"/>
</dbReference>
<keyword evidence="2" id="KW-1185">Reference proteome</keyword>
<proteinExistence type="predicted"/>
<dbReference type="EMBL" id="CM051395">
    <property type="protein sequence ID" value="KAJ4725111.1"/>
    <property type="molecule type" value="Genomic_DNA"/>
</dbReference>
<organism evidence="1 2">
    <name type="scientific">Melia azedarach</name>
    <name type="common">Chinaberry tree</name>
    <dbReference type="NCBI Taxonomy" id="155640"/>
    <lineage>
        <taxon>Eukaryota</taxon>
        <taxon>Viridiplantae</taxon>
        <taxon>Streptophyta</taxon>
        <taxon>Embryophyta</taxon>
        <taxon>Tracheophyta</taxon>
        <taxon>Spermatophyta</taxon>
        <taxon>Magnoliopsida</taxon>
        <taxon>eudicotyledons</taxon>
        <taxon>Gunneridae</taxon>
        <taxon>Pentapetalae</taxon>
        <taxon>rosids</taxon>
        <taxon>malvids</taxon>
        <taxon>Sapindales</taxon>
        <taxon>Meliaceae</taxon>
        <taxon>Melia</taxon>
    </lineage>
</organism>
<sequence>MGKLRRVVNEIAYAQDHAKLTPLQSSLIPLLSLASSLYGITLSLRRSFYSFGLFSKHRLPVPVISVGNLTWGGNGKTPMVEFLAHCLADSGISPLILTRGYAGGDEARMLQRHLLKRPAKIGVGANRAATAASFFEKYGYIDPCSCKSSERTCTDQKVGSHLKSEKIGAVILDDGMQHWSLSRDLEIVMVNGLMPWGNRKLLPLGPLREPLMALKRADVAVIHHADLVSEQNLSDIELEMRDIKNSLSVLLTRMAPSYLFEVGNVNAKIALTAVCNAVLLSVSAIGSANAFVQSLQKLGAYCVDRLDFSDHHLFQARDIEIIRKKLGELEGKFNSKPIVVVTEKDYDRDREVLKHLEPFKVLVLCSKLQIISRRGCSEDEDSFKKLLKEVLNVK</sequence>
<evidence type="ECO:0000313" key="2">
    <source>
        <dbReference type="Proteomes" id="UP001164539"/>
    </source>
</evidence>